<dbReference type="EMBL" id="CP072425">
    <property type="protein sequence ID" value="QTL36467.1"/>
    <property type="molecule type" value="Genomic_DNA"/>
</dbReference>
<organism evidence="1 2">
    <name type="scientific">Pseudoalteromonas viridis</name>
    <dbReference type="NCBI Taxonomy" id="339617"/>
    <lineage>
        <taxon>Bacteria</taxon>
        <taxon>Pseudomonadati</taxon>
        <taxon>Pseudomonadota</taxon>
        <taxon>Gammaproteobacteria</taxon>
        <taxon>Alteromonadales</taxon>
        <taxon>Pseudoalteromonadaceae</taxon>
        <taxon>Pseudoalteromonas</taxon>
    </lineage>
</organism>
<accession>A0ABX7V9M8</accession>
<evidence type="ECO:0000313" key="1">
    <source>
        <dbReference type="EMBL" id="QTL36467.1"/>
    </source>
</evidence>
<reference evidence="1 2" key="1">
    <citation type="submission" date="2021-03" db="EMBL/GenBank/DDBJ databases">
        <title>Complete Genome of Pseudoalteromonas viridis Strain BBR56, a new biocontrol bacterial candidate.</title>
        <authorList>
            <person name="Handayani D.P."/>
            <person name="Isnansetyo A."/>
            <person name="Istiqomah I."/>
            <person name="Jumina J."/>
        </authorList>
    </citation>
    <scope>NUCLEOTIDE SEQUENCE [LARGE SCALE GENOMIC DNA]</scope>
    <source>
        <strain evidence="1 2">BBR56</strain>
    </source>
</reference>
<gene>
    <name evidence="1" type="ORF">J5X90_05315</name>
</gene>
<keyword evidence="2" id="KW-1185">Reference proteome</keyword>
<dbReference type="RefSeq" id="WP_209053025.1">
    <property type="nucleotide sequence ID" value="NZ_CP072425.1"/>
</dbReference>
<evidence type="ECO:0000313" key="2">
    <source>
        <dbReference type="Proteomes" id="UP000665025"/>
    </source>
</evidence>
<sequence>MSTTYSLFAVLIGIGSVTGIESVTGVLRLQEPAREFYYASAAGTVVYDPGISLSDKVTKGQVLLTYIGLPEQSERTVNARSEGYIEYVNEALSDGERIDVGEMLYKVKSNRIFGWYQINGLKPGSFEVNSQLWVCKKHNMPWRFNIDAVQSDGVLVSSLYRAQQYSYLYAMSQQKLVMYYNKRDCLNSIQ</sequence>
<protein>
    <submittedName>
        <fullName evidence="1">Uncharacterized protein</fullName>
    </submittedName>
</protein>
<proteinExistence type="predicted"/>
<dbReference type="Proteomes" id="UP000665025">
    <property type="component" value="Chromosome 1"/>
</dbReference>
<name>A0ABX7V9M8_9GAMM</name>